<evidence type="ECO:0000256" key="3">
    <source>
        <dbReference type="ARBA" id="ARBA00022737"/>
    </source>
</evidence>
<evidence type="ECO:0000313" key="13">
    <source>
        <dbReference type="Proteomes" id="UP000245119"/>
    </source>
</evidence>
<evidence type="ECO:0000259" key="11">
    <source>
        <dbReference type="PROSITE" id="PS50157"/>
    </source>
</evidence>
<keyword evidence="2" id="KW-0479">Metal-binding</keyword>
<dbReference type="PROSITE" id="PS50157">
    <property type="entry name" value="ZINC_FINGER_C2H2_2"/>
    <property type="match status" value="3"/>
</dbReference>
<dbReference type="GO" id="GO:0005634">
    <property type="term" value="C:nucleus"/>
    <property type="evidence" value="ECO:0007669"/>
    <property type="project" value="UniProtKB-SubCell"/>
</dbReference>
<feature type="compositionally biased region" description="Low complexity" evidence="10">
    <location>
        <begin position="508"/>
        <end position="522"/>
    </location>
</feature>
<dbReference type="PROSITE" id="PS00028">
    <property type="entry name" value="ZINC_FINGER_C2H2_1"/>
    <property type="match status" value="5"/>
</dbReference>
<dbReference type="SUPFAM" id="SSF57667">
    <property type="entry name" value="beta-beta-alpha zinc fingers"/>
    <property type="match status" value="1"/>
</dbReference>
<keyword evidence="3" id="KW-0677">Repeat</keyword>
<dbReference type="Pfam" id="PF23611">
    <property type="entry name" value="zf-C2H2_16"/>
    <property type="match status" value="1"/>
</dbReference>
<dbReference type="AlphaFoldDB" id="A0A2T7PUD3"/>
<comment type="subcellular location">
    <subcellularLocation>
        <location evidence="1">Nucleus</location>
    </subcellularLocation>
</comment>
<dbReference type="GO" id="GO:0008270">
    <property type="term" value="F:zinc ion binding"/>
    <property type="evidence" value="ECO:0007669"/>
    <property type="project" value="UniProtKB-KW"/>
</dbReference>
<keyword evidence="8" id="KW-0539">Nucleus</keyword>
<evidence type="ECO:0000256" key="1">
    <source>
        <dbReference type="ARBA" id="ARBA00004123"/>
    </source>
</evidence>
<feature type="domain" description="C2H2-type" evidence="11">
    <location>
        <begin position="1091"/>
        <end position="1121"/>
    </location>
</feature>
<keyword evidence="4 9" id="KW-0863">Zinc-finger</keyword>
<keyword evidence="6" id="KW-0805">Transcription regulation</keyword>
<feature type="compositionally biased region" description="Polar residues" evidence="10">
    <location>
        <begin position="523"/>
        <end position="540"/>
    </location>
</feature>
<feature type="compositionally biased region" description="Low complexity" evidence="10">
    <location>
        <begin position="600"/>
        <end position="621"/>
    </location>
</feature>
<feature type="region of interest" description="Disordered" evidence="10">
    <location>
        <begin position="587"/>
        <end position="636"/>
    </location>
</feature>
<reference evidence="12 13" key="1">
    <citation type="submission" date="2018-04" db="EMBL/GenBank/DDBJ databases">
        <title>The genome of golden apple snail Pomacea canaliculata provides insight into stress tolerance and invasive adaptation.</title>
        <authorList>
            <person name="Liu C."/>
            <person name="Liu B."/>
            <person name="Ren Y."/>
            <person name="Zhang Y."/>
            <person name="Wang H."/>
            <person name="Li S."/>
            <person name="Jiang F."/>
            <person name="Yin L."/>
            <person name="Zhang G."/>
            <person name="Qian W."/>
            <person name="Fan W."/>
        </authorList>
    </citation>
    <scope>NUCLEOTIDE SEQUENCE [LARGE SCALE GENOMIC DNA]</scope>
    <source>
        <strain evidence="12">SZHN2017</strain>
        <tissue evidence="12">Muscle</tissue>
    </source>
</reference>
<dbReference type="PANTHER" id="PTHR46179">
    <property type="entry name" value="ZINC FINGER PROTEIN"/>
    <property type="match status" value="1"/>
</dbReference>
<evidence type="ECO:0000256" key="4">
    <source>
        <dbReference type="ARBA" id="ARBA00022771"/>
    </source>
</evidence>
<gene>
    <name evidence="12" type="ORF">C0Q70_04012</name>
</gene>
<evidence type="ECO:0000256" key="10">
    <source>
        <dbReference type="SAM" id="MobiDB-lite"/>
    </source>
</evidence>
<feature type="region of interest" description="Disordered" evidence="10">
    <location>
        <begin position="241"/>
        <end position="285"/>
    </location>
</feature>
<feature type="region of interest" description="Disordered" evidence="10">
    <location>
        <begin position="502"/>
        <end position="556"/>
    </location>
</feature>
<comment type="caution">
    <text evidence="12">The sequence shown here is derived from an EMBL/GenBank/DDBJ whole genome shotgun (WGS) entry which is preliminary data.</text>
</comment>
<dbReference type="OrthoDB" id="8823111at2759"/>
<dbReference type="InterPro" id="IPR056438">
    <property type="entry name" value="Znf-C2H2_CTCF"/>
</dbReference>
<feature type="region of interest" description="Disordered" evidence="10">
    <location>
        <begin position="1"/>
        <end position="25"/>
    </location>
</feature>
<dbReference type="STRING" id="400727.A0A2T7PUD3"/>
<dbReference type="SMART" id="SM00355">
    <property type="entry name" value="ZnF_C2H2"/>
    <property type="match status" value="5"/>
</dbReference>
<dbReference type="Proteomes" id="UP000245119">
    <property type="component" value="Linkage Group LG2"/>
</dbReference>
<dbReference type="Gene3D" id="3.30.160.60">
    <property type="entry name" value="Classic Zinc Finger"/>
    <property type="match status" value="2"/>
</dbReference>
<dbReference type="InterPro" id="IPR051061">
    <property type="entry name" value="Zinc_finger_trans_reg"/>
</dbReference>
<dbReference type="GO" id="GO:0006357">
    <property type="term" value="P:regulation of transcription by RNA polymerase II"/>
    <property type="evidence" value="ECO:0007669"/>
    <property type="project" value="TreeGrafter"/>
</dbReference>
<evidence type="ECO:0000256" key="7">
    <source>
        <dbReference type="ARBA" id="ARBA00023163"/>
    </source>
</evidence>
<keyword evidence="5" id="KW-0862">Zinc</keyword>
<dbReference type="PANTHER" id="PTHR46179:SF13">
    <property type="entry name" value="C2H2-TYPE DOMAIN-CONTAINING PROTEIN"/>
    <property type="match status" value="1"/>
</dbReference>
<feature type="domain" description="C2H2-type" evidence="11">
    <location>
        <begin position="1211"/>
        <end position="1240"/>
    </location>
</feature>
<organism evidence="12 13">
    <name type="scientific">Pomacea canaliculata</name>
    <name type="common">Golden apple snail</name>
    <dbReference type="NCBI Taxonomy" id="400727"/>
    <lineage>
        <taxon>Eukaryota</taxon>
        <taxon>Metazoa</taxon>
        <taxon>Spiralia</taxon>
        <taxon>Lophotrochozoa</taxon>
        <taxon>Mollusca</taxon>
        <taxon>Gastropoda</taxon>
        <taxon>Caenogastropoda</taxon>
        <taxon>Architaenioglossa</taxon>
        <taxon>Ampullarioidea</taxon>
        <taxon>Ampullariidae</taxon>
        <taxon>Pomacea</taxon>
    </lineage>
</organism>
<feature type="region of interest" description="Disordered" evidence="10">
    <location>
        <begin position="908"/>
        <end position="932"/>
    </location>
</feature>
<evidence type="ECO:0000256" key="2">
    <source>
        <dbReference type="ARBA" id="ARBA00022723"/>
    </source>
</evidence>
<keyword evidence="7" id="KW-0804">Transcription</keyword>
<dbReference type="InterPro" id="IPR036236">
    <property type="entry name" value="Znf_C2H2_sf"/>
</dbReference>
<evidence type="ECO:0000256" key="5">
    <source>
        <dbReference type="ARBA" id="ARBA00022833"/>
    </source>
</evidence>
<evidence type="ECO:0000256" key="8">
    <source>
        <dbReference type="ARBA" id="ARBA00023242"/>
    </source>
</evidence>
<evidence type="ECO:0000313" key="12">
    <source>
        <dbReference type="EMBL" id="PVD37019.1"/>
    </source>
</evidence>
<evidence type="ECO:0000256" key="6">
    <source>
        <dbReference type="ARBA" id="ARBA00023015"/>
    </source>
</evidence>
<proteinExistence type="predicted"/>
<protein>
    <recommendedName>
        <fullName evidence="11">C2H2-type domain-containing protein</fullName>
    </recommendedName>
</protein>
<feature type="domain" description="C2H2-type" evidence="11">
    <location>
        <begin position="1051"/>
        <end position="1074"/>
    </location>
</feature>
<evidence type="ECO:0000256" key="9">
    <source>
        <dbReference type="PROSITE-ProRule" id="PRU00042"/>
    </source>
</evidence>
<feature type="compositionally biased region" description="Polar residues" evidence="10">
    <location>
        <begin position="264"/>
        <end position="285"/>
    </location>
</feature>
<feature type="region of interest" description="Disordered" evidence="10">
    <location>
        <begin position="759"/>
        <end position="783"/>
    </location>
</feature>
<dbReference type="EMBL" id="PZQS01000002">
    <property type="protein sequence ID" value="PVD37019.1"/>
    <property type="molecule type" value="Genomic_DNA"/>
</dbReference>
<accession>A0A2T7PUD3</accession>
<feature type="region of interest" description="Disordered" evidence="10">
    <location>
        <begin position="302"/>
        <end position="328"/>
    </location>
</feature>
<sequence>MFHSRHRGQLLTTSEDLTPPLGSRRPDASLYEVKASLWSRRPLNSQIFQRTETPPLGVEVAVADDCRPTLLVDGGEIGASTSPPQVEIPPDLWQDFEALLAATNLDAASLMRRLIQQYGRSSIPVECEMQEDECGVDTCPDDGMEDVTYPPSCSSPVDEVLDLSSSGSRVSRISPPHQSLKSFFDSSAADFDVDKPLDLTLGKRKGTSLCVSLGEKKDHVTRVLDAHNFPSDVVTLLTSPPSKLSRPGLLFPSPRTSVLPARHSSPTHTSGRLSPAHSSNRCTSSHATSHLFAHTIVSSQKYGSEESAKGSSDDTLVSRYSPGNDFSSEATHRISQIPHAASALGQVSKHNELQAAAVHSGDAHGHAVLPMALHLLSAPSSAGRHEVCQRACTSSSGARAMQLPTVTSVDFQVDASRGDGTLPNGCSGLGSLIATQSQPQVQHGTATPITLSASTVYLDAVSSGLVATATASPSVCVNIPFMTATSADGVVAIPLLQARPEVHSTPGQPQIPSTATTPITSSGQTLTFANSTPISAPSRSSKPKLGRPRGPYAKPQKVVPKDMKLVTENSLFPGVYTSILKLPWSKRSRGKSTKIKDTDTTAAATVSPATSAPVSTATPDAQTPVSPTNAPPVIIGGNPPQDSASMATAYLSMSVVVPEQLQPASSSQSVMMVYPNVAMSPLGKLGRRRGRPPKLPVLSHLLTEKNVRRNEPPHKTPPLEQENVASPIDSVHRQVSAAISSSGTTPVPDDEGIADMDEMKGDNAAPKTASCLGTESESRRLPEEASLETRFNILANQLGLEIGSAYHANLVYATPSAHQAVNSALYKEMLMSSQSLVEVKPRRRQLNDLIKPTDDVVFTSFRIRPRGSGRGAKAKRIRRRKRGEYSYDGGSEALDLPTNLVESGDYKMGRSTCSSEKGGASDSPPPPPVTSAVIAEPVPGAGNMSQRLYQDLYRCQRCDEMLPVDDSVQHACCSPASPVTRKCDRCGGPLLLQGRHRGGPDEDVGEVVLCDKCLPDDRTSPEHLLPSPTPALAQTVTKAQHQQQPSMTDAFSCQPCDMQFATIADYIEHRRSAHLEKLCRQTRKTHSLKTLACPAHTCPRLFHTQAELARHVHDEHEHEHDLVLQDGVQVSEVKDEPGKSPLVSDLAQQRATTAAPENDYGCFPPDTKEFLQRPDGAAGFACTQEGCDASYDSPLEVLEHVQAAHQGVRRWQCPWAGCVRQFGAERHLRVHLLIHKDEKPLKCDFCDYRCRQRNALNWHMRKHPEAAGHYRKFSNLTLDI</sequence>
<feature type="compositionally biased region" description="Basic and acidic residues" evidence="10">
    <location>
        <begin position="303"/>
        <end position="312"/>
    </location>
</feature>
<dbReference type="InterPro" id="IPR013087">
    <property type="entry name" value="Znf_C2H2_type"/>
</dbReference>
<name>A0A2T7PUD3_POMCA</name>
<keyword evidence="13" id="KW-1185">Reference proteome</keyword>